<comment type="caution">
    <text evidence="4">The sequence shown here is derived from an EMBL/GenBank/DDBJ whole genome shotgun (WGS) entry which is preliminary data.</text>
</comment>
<gene>
    <name evidence="4" type="ORF">HY36_16115</name>
</gene>
<dbReference type="Proteomes" id="UP000024547">
    <property type="component" value="Unassembled WGS sequence"/>
</dbReference>
<protein>
    <submittedName>
        <fullName evidence="4">Uncharacterized protein</fullName>
    </submittedName>
</protein>
<evidence type="ECO:0000259" key="2">
    <source>
        <dbReference type="Pfam" id="PF01548"/>
    </source>
</evidence>
<feature type="domain" description="Transposase IS110-like N-terminal" evidence="2">
    <location>
        <begin position="14"/>
        <end position="170"/>
    </location>
</feature>
<evidence type="ECO:0000313" key="4">
    <source>
        <dbReference type="EMBL" id="KCZ62013.1"/>
    </source>
</evidence>
<reference evidence="4 5" key="1">
    <citation type="journal article" date="2014" name="Antonie Van Leeuwenhoek">
        <title>Hyphomonas beringensis sp. nov. and Hyphomonas chukchiensis sp. nov., isolated from surface seawater of the Bering Sea and Chukchi Sea.</title>
        <authorList>
            <person name="Li C."/>
            <person name="Lai Q."/>
            <person name="Li G."/>
            <person name="Dong C."/>
            <person name="Wang J."/>
            <person name="Liao Y."/>
            <person name="Shao Z."/>
        </authorList>
    </citation>
    <scope>NUCLEOTIDE SEQUENCE [LARGE SCALE GENOMIC DNA]</scope>
    <source>
        <strain evidence="4 5">22II1-22F38</strain>
    </source>
</reference>
<dbReference type="Pfam" id="PF02371">
    <property type="entry name" value="Transposase_20"/>
    <property type="match status" value="1"/>
</dbReference>
<proteinExistence type="predicted"/>
<feature type="domain" description="Transposase IS116/IS110/IS902 C-terminal" evidence="3">
    <location>
        <begin position="281"/>
        <end position="366"/>
    </location>
</feature>
<dbReference type="PATRIC" id="fig|1280948.3.peg.1450"/>
<dbReference type="EMBL" id="AWFH01000011">
    <property type="protein sequence ID" value="KCZ62013.1"/>
    <property type="molecule type" value="Genomic_DNA"/>
</dbReference>
<dbReference type="STRING" id="1280948.HY36_16115"/>
<keyword evidence="5" id="KW-1185">Reference proteome</keyword>
<dbReference type="GO" id="GO:0004803">
    <property type="term" value="F:transposase activity"/>
    <property type="evidence" value="ECO:0007669"/>
    <property type="project" value="InterPro"/>
</dbReference>
<dbReference type="NCBIfam" id="NF033542">
    <property type="entry name" value="transpos_IS110"/>
    <property type="match status" value="1"/>
</dbReference>
<dbReference type="AlphaFoldDB" id="A0A059E2Z7"/>
<dbReference type="InterPro" id="IPR002525">
    <property type="entry name" value="Transp_IS110-like_N"/>
</dbReference>
<evidence type="ECO:0000313" key="5">
    <source>
        <dbReference type="Proteomes" id="UP000024547"/>
    </source>
</evidence>
<accession>A0A059E2Z7</accession>
<dbReference type="CDD" id="cd09897">
    <property type="entry name" value="H3TH_FEN1-XPG-like"/>
    <property type="match status" value="1"/>
</dbReference>
<dbReference type="GO" id="GO:0006313">
    <property type="term" value="P:DNA transposition"/>
    <property type="evidence" value="ECO:0007669"/>
    <property type="project" value="InterPro"/>
</dbReference>
<dbReference type="eggNOG" id="COG3547">
    <property type="taxonomic scope" value="Bacteria"/>
</dbReference>
<dbReference type="GO" id="GO:0003677">
    <property type="term" value="F:DNA binding"/>
    <property type="evidence" value="ECO:0007669"/>
    <property type="project" value="InterPro"/>
</dbReference>
<evidence type="ECO:0000259" key="3">
    <source>
        <dbReference type="Pfam" id="PF02371"/>
    </source>
</evidence>
<name>A0A059E2Z7_9PROT</name>
<dbReference type="OrthoDB" id="8261795at2"/>
<sequence>MTKSDTTPVHPILVAIDIAKHRNEVLIAEPGRKRRRRITVRNIKEDHERLVETLTAYNAPVVVGFEPTGDYHRPIAWRLQEAGFSLKLISSLSLARTREAMHNSWDKNDPKDAQVMLHMMQTGLTQTWHDPLVHGLNDLQELSKTHAVISQTKTEFWHRLRTHYLPLYFPEAERFAGNSRSDWFLAFLEQFPTPGSITCMPEDTFAEAAWDVVGRKVSKRRLISDIYATAADSIGLPVSIDSPAIAMFRLVLAEGRSLVAQRDQIEQQAEDLLGEHEDFIRLKTIPGVGPINALTILAEAGDLRRFRHHRQFLKFCGFNLSTQQSGVFRGQTKLSKYGNARLRRTFWMAGQVAIRQRENGFRDKYERYIARDHADPHLKRKAFTAIAAKMARTAHAVIKTETDYRPFFEGRGPRRKDPALQVPLRRAHSATS</sequence>
<dbReference type="PANTHER" id="PTHR33055:SF17">
    <property type="entry name" value="THIRD ORF IN TRANSPOSON ISC1491"/>
    <property type="match status" value="1"/>
</dbReference>
<dbReference type="InterPro" id="IPR003346">
    <property type="entry name" value="Transposase_20"/>
</dbReference>
<feature type="region of interest" description="Disordered" evidence="1">
    <location>
        <begin position="408"/>
        <end position="432"/>
    </location>
</feature>
<organism evidence="4 5">
    <name type="scientific">Hyphomonas atlantica</name>
    <dbReference type="NCBI Taxonomy" id="1280948"/>
    <lineage>
        <taxon>Bacteria</taxon>
        <taxon>Pseudomonadati</taxon>
        <taxon>Pseudomonadota</taxon>
        <taxon>Alphaproteobacteria</taxon>
        <taxon>Hyphomonadales</taxon>
        <taxon>Hyphomonadaceae</taxon>
        <taxon>Hyphomonas</taxon>
    </lineage>
</organism>
<feature type="compositionally biased region" description="Basic and acidic residues" evidence="1">
    <location>
        <begin position="408"/>
        <end position="418"/>
    </location>
</feature>
<evidence type="ECO:0000256" key="1">
    <source>
        <dbReference type="SAM" id="MobiDB-lite"/>
    </source>
</evidence>
<dbReference type="InterPro" id="IPR047650">
    <property type="entry name" value="Transpos_IS110"/>
</dbReference>
<dbReference type="Pfam" id="PF01548">
    <property type="entry name" value="DEDD_Tnp_IS110"/>
    <property type="match status" value="1"/>
</dbReference>
<dbReference type="PANTHER" id="PTHR33055">
    <property type="entry name" value="TRANSPOSASE FOR INSERTION SEQUENCE ELEMENT IS1111A"/>
    <property type="match status" value="1"/>
</dbReference>